<protein>
    <submittedName>
        <fullName evidence="1">Uncharacterized protein</fullName>
    </submittedName>
</protein>
<accession>A0A5N6SWW8</accession>
<name>A0A5N6SWW8_ASPPS</name>
<dbReference type="RefSeq" id="XP_031915241.1">
    <property type="nucleotide sequence ID" value="XM_032054161.1"/>
</dbReference>
<dbReference type="EMBL" id="ML743567">
    <property type="protein sequence ID" value="KAE8139178.1"/>
    <property type="molecule type" value="Genomic_DNA"/>
</dbReference>
<dbReference type="Proteomes" id="UP000325672">
    <property type="component" value="Unassembled WGS sequence"/>
</dbReference>
<evidence type="ECO:0000313" key="2">
    <source>
        <dbReference type="Proteomes" id="UP000325672"/>
    </source>
</evidence>
<organism evidence="1 2">
    <name type="scientific">Aspergillus pseudotamarii</name>
    <dbReference type="NCBI Taxonomy" id="132259"/>
    <lineage>
        <taxon>Eukaryota</taxon>
        <taxon>Fungi</taxon>
        <taxon>Dikarya</taxon>
        <taxon>Ascomycota</taxon>
        <taxon>Pezizomycotina</taxon>
        <taxon>Eurotiomycetes</taxon>
        <taxon>Eurotiomycetidae</taxon>
        <taxon>Eurotiales</taxon>
        <taxon>Aspergillaceae</taxon>
        <taxon>Aspergillus</taxon>
        <taxon>Aspergillus subgen. Circumdati</taxon>
    </lineage>
</organism>
<dbReference type="AlphaFoldDB" id="A0A5N6SWW8"/>
<dbReference type="GeneID" id="43638371"/>
<evidence type="ECO:0000313" key="1">
    <source>
        <dbReference type="EMBL" id="KAE8139178.1"/>
    </source>
</evidence>
<sequence>MMTSRTTRATAMLASRTASMLTARTTGATSMLTTRATRTAMATRTARTSSLVTTRATLRALVMFVVTEETHYVCLWVCVYDFDRLERKNEEDGSERWLSTFQYGGAN</sequence>
<proteinExistence type="predicted"/>
<keyword evidence="2" id="KW-1185">Reference proteome</keyword>
<reference evidence="1 2" key="1">
    <citation type="submission" date="2019-04" db="EMBL/GenBank/DDBJ databases">
        <title>Friends and foes A comparative genomics study of 23 Aspergillus species from section Flavi.</title>
        <authorList>
            <consortium name="DOE Joint Genome Institute"/>
            <person name="Kjaerbolling I."/>
            <person name="Vesth T."/>
            <person name="Frisvad J.C."/>
            <person name="Nybo J.L."/>
            <person name="Theobald S."/>
            <person name="Kildgaard S."/>
            <person name="Isbrandt T."/>
            <person name="Kuo A."/>
            <person name="Sato A."/>
            <person name="Lyhne E.K."/>
            <person name="Kogle M.E."/>
            <person name="Wiebenga A."/>
            <person name="Kun R.S."/>
            <person name="Lubbers R.J."/>
            <person name="Makela M.R."/>
            <person name="Barry K."/>
            <person name="Chovatia M."/>
            <person name="Clum A."/>
            <person name="Daum C."/>
            <person name="Haridas S."/>
            <person name="He G."/>
            <person name="LaButti K."/>
            <person name="Lipzen A."/>
            <person name="Mondo S."/>
            <person name="Riley R."/>
            <person name="Salamov A."/>
            <person name="Simmons B.A."/>
            <person name="Magnuson J.K."/>
            <person name="Henrissat B."/>
            <person name="Mortensen U.H."/>
            <person name="Larsen T.O."/>
            <person name="Devries R.P."/>
            <person name="Grigoriev I.V."/>
            <person name="Machida M."/>
            <person name="Baker S.E."/>
            <person name="Andersen M.R."/>
        </authorList>
    </citation>
    <scope>NUCLEOTIDE SEQUENCE [LARGE SCALE GENOMIC DNA]</scope>
    <source>
        <strain evidence="1 2">CBS 117625</strain>
    </source>
</reference>
<dbReference type="OrthoDB" id="10572837at2759"/>
<gene>
    <name evidence="1" type="ORF">BDV38DRAFT_242941</name>
</gene>